<feature type="non-terminal residue" evidence="1">
    <location>
        <position position="1"/>
    </location>
</feature>
<dbReference type="InterPro" id="IPR015797">
    <property type="entry name" value="NUDIX_hydrolase-like_dom_sf"/>
</dbReference>
<proteinExistence type="predicted"/>
<reference evidence="1 2" key="1">
    <citation type="journal article" date="2015" name="Nature">
        <title>rRNA introns, odd ribosomes, and small enigmatic genomes across a large radiation of phyla.</title>
        <authorList>
            <person name="Brown C.T."/>
            <person name="Hug L.A."/>
            <person name="Thomas B.C."/>
            <person name="Sharon I."/>
            <person name="Castelle C.J."/>
            <person name="Singh A."/>
            <person name="Wilkins M.J."/>
            <person name="Williams K.H."/>
            <person name="Banfield J.F."/>
        </authorList>
    </citation>
    <scope>NUCLEOTIDE SEQUENCE [LARGE SCALE GENOMIC DNA]</scope>
</reference>
<sequence length="105" mass="12184">EETGLRQKDLVILNEKPKLKSEGTKFLHTPSYIDIHQISQTHRHVVLVYFLISKTDRLRQAPKEHFDLRWVAKNQLKELKPKLTPQIKFYCLAALSAANSLSFAD</sequence>
<dbReference type="Proteomes" id="UP000033965">
    <property type="component" value="Unassembled WGS sequence"/>
</dbReference>
<keyword evidence="1" id="KW-0378">Hydrolase</keyword>
<dbReference type="SUPFAM" id="SSF55811">
    <property type="entry name" value="Nudix"/>
    <property type="match status" value="1"/>
</dbReference>
<dbReference type="EMBL" id="LCPZ01000021">
    <property type="protein sequence ID" value="KKW07900.1"/>
    <property type="molecule type" value="Genomic_DNA"/>
</dbReference>
<evidence type="ECO:0000313" key="2">
    <source>
        <dbReference type="Proteomes" id="UP000033965"/>
    </source>
</evidence>
<accession>A0A0G1VNM7</accession>
<dbReference type="Gene3D" id="3.90.79.10">
    <property type="entry name" value="Nucleoside Triphosphate Pyrophosphohydrolase"/>
    <property type="match status" value="1"/>
</dbReference>
<comment type="caution">
    <text evidence="1">The sequence shown here is derived from an EMBL/GenBank/DDBJ whole genome shotgun (WGS) entry which is preliminary data.</text>
</comment>
<dbReference type="GO" id="GO:0016787">
    <property type="term" value="F:hydrolase activity"/>
    <property type="evidence" value="ECO:0007669"/>
    <property type="project" value="UniProtKB-KW"/>
</dbReference>
<protein>
    <submittedName>
        <fullName evidence="1">NUDIX hydrolase</fullName>
    </submittedName>
</protein>
<dbReference type="AlphaFoldDB" id="A0A0G1VNM7"/>
<name>A0A0G1VNM7_9BACT</name>
<gene>
    <name evidence="1" type="ORF">UY44_C0021G0001</name>
</gene>
<organism evidence="1 2">
    <name type="scientific">Candidatus Kaiserbacteria bacterium GW2011_GWA2_49_19</name>
    <dbReference type="NCBI Taxonomy" id="1618669"/>
    <lineage>
        <taxon>Bacteria</taxon>
        <taxon>Candidatus Kaiseribacteriota</taxon>
    </lineage>
</organism>
<evidence type="ECO:0000313" key="1">
    <source>
        <dbReference type="EMBL" id="KKW07900.1"/>
    </source>
</evidence>